<gene>
    <name evidence="13" type="primary">nrdE</name>
    <name evidence="13" type="ORF">I6I72_10495</name>
</gene>
<comment type="function">
    <text evidence="10">Provides the precursors necessary for DNA synthesis. Catalyzes the biosynthesis of deoxyribonucleotides from the corresponding ribonucleotides.</text>
</comment>
<dbReference type="Proteomes" id="UP000595757">
    <property type="component" value="Chromosome"/>
</dbReference>
<dbReference type="Pfam" id="PF08343">
    <property type="entry name" value="RNR_N"/>
    <property type="match status" value="1"/>
</dbReference>
<protein>
    <recommendedName>
        <fullName evidence="2 10">Ribonucleoside-diphosphate reductase</fullName>
        <ecNumber evidence="2 10">1.17.4.1</ecNumber>
    </recommendedName>
</protein>
<dbReference type="PANTHER" id="PTHR11573">
    <property type="entry name" value="RIBONUCLEOSIDE-DIPHOSPHATE REDUCTASE LARGE CHAIN"/>
    <property type="match status" value="1"/>
</dbReference>
<name>A0ABX7DCV7_CORST</name>
<dbReference type="Gene3D" id="1.10.1650.20">
    <property type="match status" value="1"/>
</dbReference>
<dbReference type="InterPro" id="IPR008926">
    <property type="entry name" value="RNR_R1-su_N"/>
</dbReference>
<evidence type="ECO:0000256" key="3">
    <source>
        <dbReference type="ARBA" id="ARBA00022533"/>
    </source>
</evidence>
<keyword evidence="7 10" id="KW-0215">Deoxyribonucleotide synthesis</keyword>
<organism evidence="13 14">
    <name type="scientific">Corynebacterium striatum</name>
    <dbReference type="NCBI Taxonomy" id="43770"/>
    <lineage>
        <taxon>Bacteria</taxon>
        <taxon>Bacillati</taxon>
        <taxon>Actinomycetota</taxon>
        <taxon>Actinomycetes</taxon>
        <taxon>Mycobacteriales</taxon>
        <taxon>Corynebacteriaceae</taxon>
        <taxon>Corynebacterium</taxon>
    </lineage>
</organism>
<evidence type="ECO:0000259" key="12">
    <source>
        <dbReference type="PROSITE" id="PS00089"/>
    </source>
</evidence>
<evidence type="ECO:0000256" key="8">
    <source>
        <dbReference type="ARBA" id="ARBA00023157"/>
    </source>
</evidence>
<dbReference type="InterPro" id="IPR013554">
    <property type="entry name" value="RNR_N"/>
</dbReference>
<evidence type="ECO:0000256" key="7">
    <source>
        <dbReference type="ARBA" id="ARBA00023116"/>
    </source>
</evidence>
<dbReference type="PROSITE" id="PS00089">
    <property type="entry name" value="RIBORED_LARGE"/>
    <property type="match status" value="1"/>
</dbReference>
<reference evidence="13 14" key="1">
    <citation type="submission" date="2021-01" db="EMBL/GenBank/DDBJ databases">
        <title>FDA dAtabase for Regulatory Grade micrObial Sequences (FDA-ARGOS): Supporting development and validation of Infectious Disease Dx tests.</title>
        <authorList>
            <person name="Sproer C."/>
            <person name="Gronow S."/>
            <person name="Severitt S."/>
            <person name="Schroder I."/>
            <person name="Tallon L."/>
            <person name="Sadzewicz L."/>
            <person name="Zhao X."/>
            <person name="Boylan J."/>
            <person name="Ott S."/>
            <person name="Bowen H."/>
            <person name="Vavikolanu K."/>
            <person name="Mehta A."/>
            <person name="Aluvathingal J."/>
            <person name="Nadendla S."/>
            <person name="Lowell S."/>
            <person name="Myers T."/>
            <person name="Yan Y."/>
            <person name="Sichtig H."/>
        </authorList>
    </citation>
    <scope>NUCLEOTIDE SEQUENCE [LARGE SCALE GENOMIC DNA]</scope>
    <source>
        <strain evidence="13 14">FDAARGOS_1115</strain>
    </source>
</reference>
<evidence type="ECO:0000313" key="13">
    <source>
        <dbReference type="EMBL" id="QQU76517.1"/>
    </source>
</evidence>
<evidence type="ECO:0000256" key="4">
    <source>
        <dbReference type="ARBA" id="ARBA00022741"/>
    </source>
</evidence>
<dbReference type="InterPro" id="IPR026459">
    <property type="entry name" value="RNR_1b_NrdE"/>
</dbReference>
<dbReference type="CDD" id="cd01679">
    <property type="entry name" value="RNR_I"/>
    <property type="match status" value="1"/>
</dbReference>
<keyword evidence="5" id="KW-0067">ATP-binding</keyword>
<accession>A0ABX7DCV7</accession>
<dbReference type="InterPro" id="IPR000788">
    <property type="entry name" value="RNR_lg_C"/>
</dbReference>
<feature type="domain" description="Ribonucleotide reductase large subunit" evidence="12">
    <location>
        <begin position="597"/>
        <end position="619"/>
    </location>
</feature>
<dbReference type="InterPro" id="IPR013509">
    <property type="entry name" value="RNR_lsu_N"/>
</dbReference>
<dbReference type="NCBIfam" id="TIGR02506">
    <property type="entry name" value="NrdE_NrdA"/>
    <property type="match status" value="1"/>
</dbReference>
<keyword evidence="8" id="KW-1015">Disulfide bond</keyword>
<evidence type="ECO:0000256" key="6">
    <source>
        <dbReference type="ARBA" id="ARBA00023002"/>
    </source>
</evidence>
<dbReference type="InterPro" id="IPR039718">
    <property type="entry name" value="Rrm1"/>
</dbReference>
<dbReference type="EMBL" id="CP068158">
    <property type="protein sequence ID" value="QQU76517.1"/>
    <property type="molecule type" value="Genomic_DNA"/>
</dbReference>
<dbReference type="PRINTS" id="PR01183">
    <property type="entry name" value="RIBORDTASEM1"/>
</dbReference>
<feature type="compositionally biased region" description="Low complexity" evidence="11">
    <location>
        <begin position="13"/>
        <end position="24"/>
    </location>
</feature>
<dbReference type="EC" id="1.17.4.1" evidence="2 10"/>
<dbReference type="GO" id="GO:0004748">
    <property type="term" value="F:ribonucleoside-diphosphate reductase activity, thioredoxin disulfide as acceptor"/>
    <property type="evidence" value="ECO:0007669"/>
    <property type="project" value="UniProtKB-EC"/>
</dbReference>
<dbReference type="SUPFAM" id="SSF51998">
    <property type="entry name" value="PFL-like glycyl radical enzymes"/>
    <property type="match status" value="1"/>
</dbReference>
<proteinExistence type="inferred from homology"/>
<sequence>MKNTSGPHRLDYTMTPPQTTPAQPVDATHRITTGANDESGVGKRKSYHALNAQLNLFDSSGRIQFDKDIQAAQDYLAHHVAPRMRTFSSTTERLEWLVDNEYYERGFLELYEDEFLCAIYDRAHRAQHRFRTFLGAFKFFTSYALKTFDGSTLLEGYEERVTTTALYLAQGDKALAEKLVDDIMSGRFQPATPTFLNAGKAQRGEMVSCFLLRIEDNLESIGRSVNSALQLSKRGGGVALLLSNLRESGAPIKKIENQASGVVPVMKILEDSFSYANQLGARQGAGAVYLHAHHPDILRFLDTKRENADEKVRIKTLSLGVVIPDITFRLAKENKDMHLFSPYDIAREYGVPMSDMSITEHYDELVTNPRISHTTIKAREFFTTLAELQFESGYPYILFEDTVNRSNPLKGHINMSNLCSEILQVNAPSTLDPSGNYATIGQDISCNLGSLNIAKAFESPDFGATVETAVRALTQVSELTDIEAVPSIAKGNESMHAIGLGQMNLHGFLASKRIHYGCAEALDFTNFYFLTVTYHALRTSHALAVEKGQRFQGFEDSAYASGAFFDKYLKQEWVPATKRVEQLFHEAGVRIPTREDWLKLKNQVARDGIYNAYLQAVPPTGSISYINDSTASIHPIASKIEIRKEGRLGRVYYPAPGMTNDNVEYFEDSFTVGYEKIIDTYAMATQHVDQGLSLTLFFTADSTTRDINRAQIYAWKAGIKTLYYIRLRQSALQGTEVEGCVSCAL</sequence>
<dbReference type="PANTHER" id="PTHR11573:SF30">
    <property type="entry name" value="RIBONUCLEOSIDE-DIPHOSPHATE REDUCTASE 2 SUBUNIT ALPHA"/>
    <property type="match status" value="1"/>
</dbReference>
<evidence type="ECO:0000256" key="11">
    <source>
        <dbReference type="SAM" id="MobiDB-lite"/>
    </source>
</evidence>
<feature type="region of interest" description="Disordered" evidence="11">
    <location>
        <begin position="1"/>
        <end position="25"/>
    </location>
</feature>
<comment type="similarity">
    <text evidence="1 10">Belongs to the ribonucleoside diphosphate reductase large chain family.</text>
</comment>
<dbReference type="Pfam" id="PF00317">
    <property type="entry name" value="Ribonuc_red_lgN"/>
    <property type="match status" value="1"/>
</dbReference>
<dbReference type="SUPFAM" id="SSF48168">
    <property type="entry name" value="R1 subunit of ribonucleotide reductase, N-terminal domain"/>
    <property type="match status" value="1"/>
</dbReference>
<evidence type="ECO:0000256" key="10">
    <source>
        <dbReference type="RuleBase" id="RU003410"/>
    </source>
</evidence>
<dbReference type="Gene3D" id="3.20.70.20">
    <property type="match status" value="1"/>
</dbReference>
<evidence type="ECO:0000256" key="5">
    <source>
        <dbReference type="ARBA" id="ARBA00022840"/>
    </source>
</evidence>
<evidence type="ECO:0000256" key="2">
    <source>
        <dbReference type="ARBA" id="ARBA00012274"/>
    </source>
</evidence>
<comment type="catalytic activity">
    <reaction evidence="9 10">
        <text>a 2'-deoxyribonucleoside 5'-diphosphate + [thioredoxin]-disulfide + H2O = a ribonucleoside 5'-diphosphate + [thioredoxin]-dithiol</text>
        <dbReference type="Rhea" id="RHEA:23252"/>
        <dbReference type="Rhea" id="RHEA-COMP:10698"/>
        <dbReference type="Rhea" id="RHEA-COMP:10700"/>
        <dbReference type="ChEBI" id="CHEBI:15377"/>
        <dbReference type="ChEBI" id="CHEBI:29950"/>
        <dbReference type="ChEBI" id="CHEBI:50058"/>
        <dbReference type="ChEBI" id="CHEBI:57930"/>
        <dbReference type="ChEBI" id="CHEBI:73316"/>
        <dbReference type="EC" id="1.17.4.1"/>
    </reaction>
</comment>
<evidence type="ECO:0000256" key="9">
    <source>
        <dbReference type="ARBA" id="ARBA00047754"/>
    </source>
</evidence>
<evidence type="ECO:0000313" key="14">
    <source>
        <dbReference type="Proteomes" id="UP000595757"/>
    </source>
</evidence>
<dbReference type="Pfam" id="PF02867">
    <property type="entry name" value="Ribonuc_red_lgC"/>
    <property type="match status" value="1"/>
</dbReference>
<dbReference type="NCBIfam" id="TIGR04170">
    <property type="entry name" value="RNR_1b_NrdE"/>
    <property type="match status" value="1"/>
</dbReference>
<keyword evidence="14" id="KW-1185">Reference proteome</keyword>
<keyword evidence="3" id="KW-0021">Allosteric enzyme</keyword>
<keyword evidence="6 10" id="KW-0560">Oxidoreductase</keyword>
<evidence type="ECO:0000256" key="1">
    <source>
        <dbReference type="ARBA" id="ARBA00010406"/>
    </source>
</evidence>
<keyword evidence="4" id="KW-0547">Nucleotide-binding</keyword>
<dbReference type="InterPro" id="IPR013346">
    <property type="entry name" value="NrdE_NrdA_C"/>
</dbReference>